<name>A0AA38WAN1_9ASTR</name>
<evidence type="ECO:0000259" key="1">
    <source>
        <dbReference type="Pfam" id="PF07727"/>
    </source>
</evidence>
<organism evidence="2 3">
    <name type="scientific">Centaurea solstitialis</name>
    <name type="common">yellow star-thistle</name>
    <dbReference type="NCBI Taxonomy" id="347529"/>
    <lineage>
        <taxon>Eukaryota</taxon>
        <taxon>Viridiplantae</taxon>
        <taxon>Streptophyta</taxon>
        <taxon>Embryophyta</taxon>
        <taxon>Tracheophyta</taxon>
        <taxon>Spermatophyta</taxon>
        <taxon>Magnoliopsida</taxon>
        <taxon>eudicotyledons</taxon>
        <taxon>Gunneridae</taxon>
        <taxon>Pentapetalae</taxon>
        <taxon>asterids</taxon>
        <taxon>campanulids</taxon>
        <taxon>Asterales</taxon>
        <taxon>Asteraceae</taxon>
        <taxon>Carduoideae</taxon>
        <taxon>Cardueae</taxon>
        <taxon>Centaureinae</taxon>
        <taxon>Centaurea</taxon>
    </lineage>
</organism>
<dbReference type="AlphaFoldDB" id="A0AA38WAN1"/>
<evidence type="ECO:0000313" key="3">
    <source>
        <dbReference type="Proteomes" id="UP001172457"/>
    </source>
</evidence>
<feature type="domain" description="Reverse transcriptase Ty1/copia-type" evidence="1">
    <location>
        <begin position="11"/>
        <end position="86"/>
    </location>
</feature>
<dbReference type="Proteomes" id="UP001172457">
    <property type="component" value="Chromosome 6"/>
</dbReference>
<proteinExistence type="predicted"/>
<accession>A0AA38WAN1</accession>
<reference evidence="2" key="1">
    <citation type="submission" date="2023-03" db="EMBL/GenBank/DDBJ databases">
        <title>Chromosome-scale reference genome and RAD-based genetic map of yellow starthistle (Centaurea solstitialis) reveal putative structural variation and QTLs associated with invader traits.</title>
        <authorList>
            <person name="Reatini B."/>
            <person name="Cang F.A."/>
            <person name="Jiang Q."/>
            <person name="Mckibben M.T.W."/>
            <person name="Barker M.S."/>
            <person name="Rieseberg L.H."/>
            <person name="Dlugosch K.M."/>
        </authorList>
    </citation>
    <scope>NUCLEOTIDE SEQUENCE</scope>
    <source>
        <strain evidence="2">CAN-66</strain>
        <tissue evidence="2">Leaf</tissue>
    </source>
</reference>
<protein>
    <recommendedName>
        <fullName evidence="1">Reverse transcriptase Ty1/copia-type domain-containing protein</fullName>
    </recommendedName>
</protein>
<dbReference type="Pfam" id="PF07727">
    <property type="entry name" value="RVT_2"/>
    <property type="match status" value="1"/>
</dbReference>
<keyword evidence="3" id="KW-1185">Reference proteome</keyword>
<sequence>MQEELLQFDRNHVWTLVPLPTSKLAIGTKWVFGNKKDEHGVVVRNKAILVAQGYCQEEDIDYDETIVPVARLEALPIFLDFTAHKWFKVMFTRVYQTCHQKLFPEIVGFSREIVASIEEQLLGTLSEE</sequence>
<dbReference type="InterPro" id="IPR013103">
    <property type="entry name" value="RVT_2"/>
</dbReference>
<dbReference type="EMBL" id="JARYMX010000006">
    <property type="protein sequence ID" value="KAJ9545030.1"/>
    <property type="molecule type" value="Genomic_DNA"/>
</dbReference>
<evidence type="ECO:0000313" key="2">
    <source>
        <dbReference type="EMBL" id="KAJ9545030.1"/>
    </source>
</evidence>
<comment type="caution">
    <text evidence="2">The sequence shown here is derived from an EMBL/GenBank/DDBJ whole genome shotgun (WGS) entry which is preliminary data.</text>
</comment>
<gene>
    <name evidence="2" type="ORF">OSB04_024737</name>
</gene>